<keyword evidence="3" id="KW-1185">Reference proteome</keyword>
<evidence type="ECO:0000313" key="2">
    <source>
        <dbReference type="EMBL" id="THH36730.1"/>
    </source>
</evidence>
<sequence>MANLNPVKALKAWEKSLHQKYNTDFSTPENRRKAQFYIDWLDHAVLRRRWTNEEEIVPGVWRSNHPTEERFREISKRGISTILNLRGTPQRPIYVQEVMLCQELGLKLIDVPMSARAAPRKDTLANLIDVFRKIERPFLMHCKSGADRTGLASAIYLMEIEGKSLSDASKMLSPRYLHFRQSKTGVLDRVLEAYAPFEGKKSFEEWARDDYEPQQVA</sequence>
<dbReference type="PROSITE" id="PS50056">
    <property type="entry name" value="TYR_PHOSPHATASE_2"/>
    <property type="match status" value="1"/>
</dbReference>
<dbReference type="InterPro" id="IPR055214">
    <property type="entry name" value="PTP-NADK"/>
</dbReference>
<dbReference type="SUPFAM" id="SSF52799">
    <property type="entry name" value="(Phosphotyrosine protein) phosphatases II"/>
    <property type="match status" value="1"/>
</dbReference>
<feature type="domain" description="Tyrosine specific protein phosphatases" evidence="1">
    <location>
        <begin position="122"/>
        <end position="187"/>
    </location>
</feature>
<dbReference type="PROSITE" id="PS00383">
    <property type="entry name" value="TYR_PHOSPHATASE_1"/>
    <property type="match status" value="1"/>
</dbReference>
<dbReference type="OrthoDB" id="9814896at2"/>
<protein>
    <submittedName>
        <fullName evidence="2">Protein tyrosine phosphatase</fullName>
    </submittedName>
</protein>
<accession>A0A4S4NKR2</accession>
<comment type="caution">
    <text evidence="2">The sequence shown here is derived from an EMBL/GenBank/DDBJ whole genome shotgun (WGS) entry which is preliminary data.</text>
</comment>
<dbReference type="Pfam" id="PF22741">
    <property type="entry name" value="PTP-NADK"/>
    <property type="match status" value="1"/>
</dbReference>
<dbReference type="Proteomes" id="UP000306602">
    <property type="component" value="Unassembled WGS sequence"/>
</dbReference>
<dbReference type="Gene3D" id="3.90.190.10">
    <property type="entry name" value="Protein tyrosine phosphatase superfamily"/>
    <property type="match status" value="1"/>
</dbReference>
<dbReference type="InterPro" id="IPR029021">
    <property type="entry name" value="Prot-tyrosine_phosphatase-like"/>
</dbReference>
<proteinExistence type="predicted"/>
<name>A0A4S4NKR2_9RHOB</name>
<reference evidence="2 3" key="1">
    <citation type="submission" date="2019-04" db="EMBL/GenBank/DDBJ databases">
        <title>Shimia ponticola sp. nov., isolated from seawater.</title>
        <authorList>
            <person name="Kim Y.-O."/>
            <person name="Yoon J.-H."/>
        </authorList>
    </citation>
    <scope>NUCLEOTIDE SEQUENCE [LARGE SCALE GENOMIC DNA]</scope>
    <source>
        <strain evidence="2 3">MYP11</strain>
    </source>
</reference>
<organism evidence="2 3">
    <name type="scientific">Aliishimia ponticola</name>
    <dbReference type="NCBI Taxonomy" id="2499833"/>
    <lineage>
        <taxon>Bacteria</taxon>
        <taxon>Pseudomonadati</taxon>
        <taxon>Pseudomonadota</taxon>
        <taxon>Alphaproteobacteria</taxon>
        <taxon>Rhodobacterales</taxon>
        <taxon>Paracoccaceae</taxon>
        <taxon>Aliishimia</taxon>
    </lineage>
</organism>
<dbReference type="InterPro" id="IPR000387">
    <property type="entry name" value="Tyr_Pase_dom"/>
</dbReference>
<evidence type="ECO:0000259" key="1">
    <source>
        <dbReference type="PROSITE" id="PS50056"/>
    </source>
</evidence>
<dbReference type="AlphaFoldDB" id="A0A4S4NKR2"/>
<evidence type="ECO:0000313" key="3">
    <source>
        <dbReference type="Proteomes" id="UP000306602"/>
    </source>
</evidence>
<gene>
    <name evidence="2" type="ORF">E4Z66_07220</name>
</gene>
<dbReference type="EMBL" id="SRKY01000002">
    <property type="protein sequence ID" value="THH36730.1"/>
    <property type="molecule type" value="Genomic_DNA"/>
</dbReference>
<dbReference type="RefSeq" id="WP_136463053.1">
    <property type="nucleotide sequence ID" value="NZ_SRKY01000002.1"/>
</dbReference>
<dbReference type="InterPro" id="IPR016130">
    <property type="entry name" value="Tyr_Pase_AS"/>
</dbReference>